<evidence type="ECO:0000259" key="6">
    <source>
        <dbReference type="PROSITE" id="PS50977"/>
    </source>
</evidence>
<accession>A0A9W6PTX3</accession>
<comment type="caution">
    <text evidence="7">The sequence shown here is derived from an EMBL/GenBank/DDBJ whole genome shotgun (WGS) entry which is preliminary data.</text>
</comment>
<evidence type="ECO:0000256" key="2">
    <source>
        <dbReference type="ARBA" id="ARBA00023125"/>
    </source>
</evidence>
<dbReference type="GO" id="GO:0000976">
    <property type="term" value="F:transcription cis-regulatory region binding"/>
    <property type="evidence" value="ECO:0007669"/>
    <property type="project" value="TreeGrafter"/>
</dbReference>
<dbReference type="RefSeq" id="WP_227023023.1">
    <property type="nucleotide sequence ID" value="NZ_BSRZ01000002.1"/>
</dbReference>
<dbReference type="SUPFAM" id="SSF48498">
    <property type="entry name" value="Tetracyclin repressor-like, C-terminal domain"/>
    <property type="match status" value="1"/>
</dbReference>
<evidence type="ECO:0000313" key="7">
    <source>
        <dbReference type="EMBL" id="GLW62968.1"/>
    </source>
</evidence>
<dbReference type="PANTHER" id="PTHR30055">
    <property type="entry name" value="HTH-TYPE TRANSCRIPTIONAL REGULATOR RUTR"/>
    <property type="match status" value="1"/>
</dbReference>
<dbReference type="InterPro" id="IPR009057">
    <property type="entry name" value="Homeodomain-like_sf"/>
</dbReference>
<dbReference type="PROSITE" id="PS50977">
    <property type="entry name" value="HTH_TETR_2"/>
    <property type="match status" value="1"/>
</dbReference>
<evidence type="ECO:0000256" key="5">
    <source>
        <dbReference type="SAM" id="MobiDB-lite"/>
    </source>
</evidence>
<dbReference type="Proteomes" id="UP001165124">
    <property type="component" value="Unassembled WGS sequence"/>
</dbReference>
<protein>
    <recommendedName>
        <fullName evidence="6">HTH tetR-type domain-containing protein</fullName>
    </recommendedName>
</protein>
<dbReference type="Pfam" id="PF16859">
    <property type="entry name" value="TetR_C_11"/>
    <property type="match status" value="1"/>
</dbReference>
<organism evidence="7 8">
    <name type="scientific">Actinomadura rubrobrunea</name>
    <dbReference type="NCBI Taxonomy" id="115335"/>
    <lineage>
        <taxon>Bacteria</taxon>
        <taxon>Bacillati</taxon>
        <taxon>Actinomycetota</taxon>
        <taxon>Actinomycetes</taxon>
        <taxon>Streptosporangiales</taxon>
        <taxon>Thermomonosporaceae</taxon>
        <taxon>Actinomadura</taxon>
    </lineage>
</organism>
<dbReference type="SUPFAM" id="SSF46689">
    <property type="entry name" value="Homeodomain-like"/>
    <property type="match status" value="1"/>
</dbReference>
<dbReference type="Gene3D" id="1.10.10.60">
    <property type="entry name" value="Homeodomain-like"/>
    <property type="match status" value="1"/>
</dbReference>
<dbReference type="Pfam" id="PF00440">
    <property type="entry name" value="TetR_N"/>
    <property type="match status" value="1"/>
</dbReference>
<feature type="region of interest" description="Disordered" evidence="5">
    <location>
        <begin position="1"/>
        <end position="53"/>
    </location>
</feature>
<proteinExistence type="predicted"/>
<dbReference type="InterPro" id="IPR036271">
    <property type="entry name" value="Tet_transcr_reg_TetR-rel_C_sf"/>
</dbReference>
<reference evidence="7" key="1">
    <citation type="submission" date="2023-02" db="EMBL/GenBank/DDBJ databases">
        <title>Actinomadura rubrobrunea NBRC 14622.</title>
        <authorList>
            <person name="Ichikawa N."/>
            <person name="Sato H."/>
            <person name="Tonouchi N."/>
        </authorList>
    </citation>
    <scope>NUCLEOTIDE SEQUENCE</scope>
    <source>
        <strain evidence="7">NBRC 14622</strain>
    </source>
</reference>
<keyword evidence="1" id="KW-0805">Transcription regulation</keyword>
<feature type="compositionally biased region" description="Basic and acidic residues" evidence="5">
    <location>
        <begin position="21"/>
        <end position="39"/>
    </location>
</feature>
<feature type="DNA-binding region" description="H-T-H motif" evidence="4">
    <location>
        <begin position="76"/>
        <end position="95"/>
    </location>
</feature>
<dbReference type="AlphaFoldDB" id="A0A9W6PTX3"/>
<dbReference type="EMBL" id="BSRZ01000002">
    <property type="protein sequence ID" value="GLW62968.1"/>
    <property type="molecule type" value="Genomic_DNA"/>
</dbReference>
<dbReference type="Gene3D" id="1.10.357.10">
    <property type="entry name" value="Tetracycline Repressor, domain 2"/>
    <property type="match status" value="1"/>
</dbReference>
<dbReference type="GO" id="GO:0003700">
    <property type="term" value="F:DNA-binding transcription factor activity"/>
    <property type="evidence" value="ECO:0007669"/>
    <property type="project" value="TreeGrafter"/>
</dbReference>
<gene>
    <name evidence="7" type="ORF">Arub01_12120</name>
</gene>
<dbReference type="InterPro" id="IPR011075">
    <property type="entry name" value="TetR_C"/>
</dbReference>
<sequence>MTDMQHPAPAEPDPGPGPGDRTARDRTAVPAARGKDDASGRCARAPGRPRSERAEKAIIDATLDLLAEECGVAGVSIEAVAARAGVGKTTIYRRWPNKEALIVHALATIKGPLPEPSGASVREDLLAVARAMRAQNSRKGVRCLWNVVGAAEKHPRLYARYRQDVIEPRRQVIRDVLRRGVATGELRPDLDVETAVTMLTGALTGKFPAQTLPDDFPETVVDMLLRGIAADTS</sequence>
<evidence type="ECO:0000256" key="3">
    <source>
        <dbReference type="ARBA" id="ARBA00023163"/>
    </source>
</evidence>
<evidence type="ECO:0000256" key="4">
    <source>
        <dbReference type="PROSITE-ProRule" id="PRU00335"/>
    </source>
</evidence>
<feature type="domain" description="HTH tetR-type" evidence="6">
    <location>
        <begin position="52"/>
        <end position="113"/>
    </location>
</feature>
<dbReference type="InterPro" id="IPR023772">
    <property type="entry name" value="DNA-bd_HTH_TetR-type_CS"/>
</dbReference>
<keyword evidence="3" id="KW-0804">Transcription</keyword>
<keyword evidence="2 4" id="KW-0238">DNA-binding</keyword>
<keyword evidence="8" id="KW-1185">Reference proteome</keyword>
<dbReference type="PROSITE" id="PS01081">
    <property type="entry name" value="HTH_TETR_1"/>
    <property type="match status" value="1"/>
</dbReference>
<dbReference type="InterPro" id="IPR050109">
    <property type="entry name" value="HTH-type_TetR-like_transc_reg"/>
</dbReference>
<name>A0A9W6PTX3_9ACTN</name>
<dbReference type="InterPro" id="IPR001647">
    <property type="entry name" value="HTH_TetR"/>
</dbReference>
<evidence type="ECO:0000256" key="1">
    <source>
        <dbReference type="ARBA" id="ARBA00023015"/>
    </source>
</evidence>
<evidence type="ECO:0000313" key="8">
    <source>
        <dbReference type="Proteomes" id="UP001165124"/>
    </source>
</evidence>
<dbReference type="PANTHER" id="PTHR30055:SF148">
    <property type="entry name" value="TETR-FAMILY TRANSCRIPTIONAL REGULATOR"/>
    <property type="match status" value="1"/>
</dbReference>